<sequence length="444" mass="48991">MFLALSKVRTVMTGGPQKPEADLVHAEPDKPPSNADVPTPHELAQGKLGGRGVDIQRSTSTKPVAEQNHPIARDSSLKSVRPKSRAEERPGALAEQNYPIARGSSLKSVRPKSRAEERPSAREEQVKREGKLKGGRRNVAKNETSDTEAMRIEISRLRDQIQAYEAQSPALPERAGHGDILGQTFGVIANLTSIGDVRRMMDDLNDEIFQMAATVSEVDVRARLQKSSSRRWDPDMQYRMIHILGDELTRLLMIGRSHPPPDIVVQHALQTAMAGWGVKLHLYADIRDSEGPTDAARWRAITRKQLLKRGLSSDDARHSLLDCIADVLDLAILRGEGRVSRRAVEEMLAARITAVARLVIDLNRAIGIHMISEDLETGIIPPGVTFDPTTMEDTWADGSRGVSRREIVACTTGLGVQERGHDGENAVIMKPKVVLRSTLEELME</sequence>
<feature type="compositionally biased region" description="Basic and acidic residues" evidence="1">
    <location>
        <begin position="19"/>
        <end position="30"/>
    </location>
</feature>
<dbReference type="AlphaFoldDB" id="A0AAD6VL75"/>
<evidence type="ECO:0000256" key="1">
    <source>
        <dbReference type="SAM" id="MobiDB-lite"/>
    </source>
</evidence>
<feature type="region of interest" description="Disordered" evidence="1">
    <location>
        <begin position="1"/>
        <end position="147"/>
    </location>
</feature>
<name>A0AAD6VL75_9AGAR</name>
<accession>A0AAD6VL75</accession>
<dbReference type="Proteomes" id="UP001219525">
    <property type="component" value="Unassembled WGS sequence"/>
</dbReference>
<organism evidence="2 3">
    <name type="scientific">Mycena pura</name>
    <dbReference type="NCBI Taxonomy" id="153505"/>
    <lineage>
        <taxon>Eukaryota</taxon>
        <taxon>Fungi</taxon>
        <taxon>Dikarya</taxon>
        <taxon>Basidiomycota</taxon>
        <taxon>Agaricomycotina</taxon>
        <taxon>Agaricomycetes</taxon>
        <taxon>Agaricomycetidae</taxon>
        <taxon>Agaricales</taxon>
        <taxon>Marasmiineae</taxon>
        <taxon>Mycenaceae</taxon>
        <taxon>Mycena</taxon>
    </lineage>
</organism>
<dbReference type="EMBL" id="JARJCW010000018">
    <property type="protein sequence ID" value="KAJ7214942.1"/>
    <property type="molecule type" value="Genomic_DNA"/>
</dbReference>
<proteinExistence type="predicted"/>
<keyword evidence="3" id="KW-1185">Reference proteome</keyword>
<feature type="compositionally biased region" description="Basic and acidic residues" evidence="1">
    <location>
        <begin position="113"/>
        <end position="132"/>
    </location>
</feature>
<gene>
    <name evidence="2" type="ORF">GGX14DRAFT_609822</name>
</gene>
<reference evidence="2" key="1">
    <citation type="submission" date="2023-03" db="EMBL/GenBank/DDBJ databases">
        <title>Massive genome expansion in bonnet fungi (Mycena s.s.) driven by repeated elements and novel gene families across ecological guilds.</title>
        <authorList>
            <consortium name="Lawrence Berkeley National Laboratory"/>
            <person name="Harder C.B."/>
            <person name="Miyauchi S."/>
            <person name="Viragh M."/>
            <person name="Kuo A."/>
            <person name="Thoen E."/>
            <person name="Andreopoulos B."/>
            <person name="Lu D."/>
            <person name="Skrede I."/>
            <person name="Drula E."/>
            <person name="Henrissat B."/>
            <person name="Morin E."/>
            <person name="Kohler A."/>
            <person name="Barry K."/>
            <person name="LaButti K."/>
            <person name="Morin E."/>
            <person name="Salamov A."/>
            <person name="Lipzen A."/>
            <person name="Mereny Z."/>
            <person name="Hegedus B."/>
            <person name="Baldrian P."/>
            <person name="Stursova M."/>
            <person name="Weitz H."/>
            <person name="Taylor A."/>
            <person name="Grigoriev I.V."/>
            <person name="Nagy L.G."/>
            <person name="Martin F."/>
            <person name="Kauserud H."/>
        </authorList>
    </citation>
    <scope>NUCLEOTIDE SEQUENCE</scope>
    <source>
        <strain evidence="2">9144</strain>
    </source>
</reference>
<evidence type="ECO:0000313" key="2">
    <source>
        <dbReference type="EMBL" id="KAJ7214942.1"/>
    </source>
</evidence>
<evidence type="ECO:0000313" key="3">
    <source>
        <dbReference type="Proteomes" id="UP001219525"/>
    </source>
</evidence>
<protein>
    <submittedName>
        <fullName evidence="2">Uncharacterized protein</fullName>
    </submittedName>
</protein>
<comment type="caution">
    <text evidence="2">The sequence shown here is derived from an EMBL/GenBank/DDBJ whole genome shotgun (WGS) entry which is preliminary data.</text>
</comment>